<reference evidence="5" key="2">
    <citation type="submission" date="2020-09" db="EMBL/GenBank/DDBJ databases">
        <authorList>
            <person name="Sun Q."/>
            <person name="Kim S."/>
        </authorList>
    </citation>
    <scope>NUCLEOTIDE SEQUENCE</scope>
    <source>
        <strain evidence="5">KCTC 23077</strain>
    </source>
</reference>
<evidence type="ECO:0000259" key="4">
    <source>
        <dbReference type="Pfam" id="PF07992"/>
    </source>
</evidence>
<dbReference type="Gene3D" id="3.50.50.60">
    <property type="entry name" value="FAD/NAD(P)-binding domain"/>
    <property type="match status" value="2"/>
</dbReference>
<evidence type="ECO:0000256" key="2">
    <source>
        <dbReference type="ARBA" id="ARBA00023002"/>
    </source>
</evidence>
<organism evidence="5 6">
    <name type="scientific">Cognatilysobacter bugurensis</name>
    <dbReference type="NCBI Taxonomy" id="543356"/>
    <lineage>
        <taxon>Bacteria</taxon>
        <taxon>Pseudomonadati</taxon>
        <taxon>Pseudomonadota</taxon>
        <taxon>Gammaproteobacteria</taxon>
        <taxon>Lysobacterales</taxon>
        <taxon>Lysobacteraceae</taxon>
        <taxon>Cognatilysobacter</taxon>
    </lineage>
</organism>
<dbReference type="InterPro" id="IPR050097">
    <property type="entry name" value="Ferredoxin-NADP_redctase_2"/>
</dbReference>
<evidence type="ECO:0000256" key="3">
    <source>
        <dbReference type="SAM" id="MobiDB-lite"/>
    </source>
</evidence>
<feature type="region of interest" description="Disordered" evidence="3">
    <location>
        <begin position="310"/>
        <end position="337"/>
    </location>
</feature>
<evidence type="ECO:0000256" key="1">
    <source>
        <dbReference type="ARBA" id="ARBA00022630"/>
    </source>
</evidence>
<dbReference type="Pfam" id="PF07992">
    <property type="entry name" value="Pyr_redox_2"/>
    <property type="match status" value="1"/>
</dbReference>
<gene>
    <name evidence="5" type="ORF">GCM10007067_26580</name>
</gene>
<sequence>MSAVPTIPGDDTLLDCLIIGAGPGGLTAATYLARFHRRILVVDAGSSRARWIPTSHNCPGFPSGVHGTTLLERLRDQATGYGAPIVEATVARLEREDDGFHATSGDGQHWHARHVILATGIVDRMPALEGLSAAIDEGAVRLCAVCDAYEASDERIAVYGPIDEAIGHALFLLTFSRDVHVVPETSRRADADRLRRAQDADITVHPPAESMAYDGECTVVEFDGVPPQRFATLYPTLGGEAQAGLAHALGARCDDNGELIVDEHQRTSVDGLYAVGDVVSALNQIAVAVGHAAIAATDVHNRLPRNFREHRETQPETAPDLPSPASAPTPPETHARH</sequence>
<dbReference type="SUPFAM" id="SSF51905">
    <property type="entry name" value="FAD/NAD(P)-binding domain"/>
    <property type="match status" value="1"/>
</dbReference>
<name>A0A918T2S3_9GAMM</name>
<dbReference type="GO" id="GO:0016491">
    <property type="term" value="F:oxidoreductase activity"/>
    <property type="evidence" value="ECO:0007669"/>
    <property type="project" value="UniProtKB-KW"/>
</dbReference>
<evidence type="ECO:0000313" key="6">
    <source>
        <dbReference type="Proteomes" id="UP000646426"/>
    </source>
</evidence>
<dbReference type="PRINTS" id="PR00368">
    <property type="entry name" value="FADPNR"/>
</dbReference>
<dbReference type="EMBL" id="BMYD01000005">
    <property type="protein sequence ID" value="GHA87353.1"/>
    <property type="molecule type" value="Genomic_DNA"/>
</dbReference>
<reference evidence="5" key="1">
    <citation type="journal article" date="2014" name="Int. J. Syst. Evol. Microbiol.">
        <title>Complete genome sequence of Corynebacterium casei LMG S-19264T (=DSM 44701T), isolated from a smear-ripened cheese.</title>
        <authorList>
            <consortium name="US DOE Joint Genome Institute (JGI-PGF)"/>
            <person name="Walter F."/>
            <person name="Albersmeier A."/>
            <person name="Kalinowski J."/>
            <person name="Ruckert C."/>
        </authorList>
    </citation>
    <scope>NUCLEOTIDE SEQUENCE</scope>
    <source>
        <strain evidence="5">KCTC 23077</strain>
    </source>
</reference>
<proteinExistence type="predicted"/>
<protein>
    <submittedName>
        <fullName evidence="5">Pyridine nucleotide-disulfide oxidoreductase</fullName>
    </submittedName>
</protein>
<dbReference type="AlphaFoldDB" id="A0A918T2S3"/>
<evidence type="ECO:0000313" key="5">
    <source>
        <dbReference type="EMBL" id="GHA87353.1"/>
    </source>
</evidence>
<keyword evidence="1" id="KW-0285">Flavoprotein</keyword>
<dbReference type="PRINTS" id="PR00469">
    <property type="entry name" value="PNDRDTASEII"/>
</dbReference>
<accession>A0A918T2S3</accession>
<comment type="caution">
    <text evidence="5">The sequence shown here is derived from an EMBL/GenBank/DDBJ whole genome shotgun (WGS) entry which is preliminary data.</text>
</comment>
<dbReference type="PANTHER" id="PTHR48105">
    <property type="entry name" value="THIOREDOXIN REDUCTASE 1-RELATED-RELATED"/>
    <property type="match status" value="1"/>
</dbReference>
<dbReference type="InterPro" id="IPR023753">
    <property type="entry name" value="FAD/NAD-binding_dom"/>
</dbReference>
<keyword evidence="2" id="KW-0560">Oxidoreductase</keyword>
<dbReference type="Proteomes" id="UP000646426">
    <property type="component" value="Unassembled WGS sequence"/>
</dbReference>
<dbReference type="RefSeq" id="WP_189457455.1">
    <property type="nucleotide sequence ID" value="NZ_BMYD01000005.1"/>
</dbReference>
<dbReference type="InterPro" id="IPR036188">
    <property type="entry name" value="FAD/NAD-bd_sf"/>
</dbReference>
<feature type="compositionally biased region" description="Pro residues" evidence="3">
    <location>
        <begin position="321"/>
        <end position="331"/>
    </location>
</feature>
<feature type="domain" description="FAD/NAD(P)-binding" evidence="4">
    <location>
        <begin position="15"/>
        <end position="292"/>
    </location>
</feature>
<keyword evidence="6" id="KW-1185">Reference proteome</keyword>